<dbReference type="InterPro" id="IPR006638">
    <property type="entry name" value="Elp3/MiaA/NifB-like_rSAM"/>
</dbReference>
<dbReference type="KEGG" id="vg:20041626"/>
<dbReference type="NCBIfam" id="TIGR01211">
    <property type="entry name" value="ELP3"/>
    <property type="match status" value="1"/>
</dbReference>
<dbReference type="SFLD" id="SFLDG01086">
    <property type="entry name" value="elongater_protein-like"/>
    <property type="match status" value="1"/>
</dbReference>
<dbReference type="InterPro" id="IPR058240">
    <property type="entry name" value="rSAM_sf"/>
</dbReference>
<evidence type="ECO:0000256" key="7">
    <source>
        <dbReference type="ARBA" id="ARBA00022691"/>
    </source>
</evidence>
<dbReference type="InterPro" id="IPR034687">
    <property type="entry name" value="ELP3-like"/>
</dbReference>
<dbReference type="SMR" id="A0A076FG07"/>
<reference evidence="18 19" key="1">
    <citation type="journal article" date="2014" name="Virology">
        <title>Genome of brown tide virus (AaV), the little giant of the Megaviridae, elucidates NCLDV genome expansion and host-virus coevolution.</title>
        <authorList>
            <person name="Moniruzzaman M."/>
            <person name="LeCleir G.R."/>
            <person name="Brown C.M."/>
            <person name="Gobler C.J."/>
            <person name="Bidle K.D."/>
            <person name="Wilson W.H."/>
            <person name="Wilhelm S.W."/>
        </authorList>
    </citation>
    <scope>NUCLEOTIDE SEQUENCE [LARGE SCALE GENOMIC DNA]</scope>
    <source>
        <strain evidence="18">BtV-01</strain>
    </source>
</reference>
<dbReference type="EMBL" id="KJ645900">
    <property type="protein sequence ID" value="AII17209.1"/>
    <property type="molecule type" value="Genomic_DNA"/>
</dbReference>
<evidence type="ECO:0000256" key="11">
    <source>
        <dbReference type="ARBA" id="ARBA00023004"/>
    </source>
</evidence>
<dbReference type="Gene3D" id="3.80.30.20">
    <property type="entry name" value="tm_1862 like domain"/>
    <property type="match status" value="1"/>
</dbReference>
<evidence type="ECO:0000259" key="17">
    <source>
        <dbReference type="PROSITE" id="PS51918"/>
    </source>
</evidence>
<dbReference type="Gene3D" id="3.40.630.30">
    <property type="match status" value="1"/>
</dbReference>
<evidence type="ECO:0000256" key="8">
    <source>
        <dbReference type="ARBA" id="ARBA00022694"/>
    </source>
</evidence>
<keyword evidence="16" id="KW-0472">Membrane</keyword>
<evidence type="ECO:0000256" key="12">
    <source>
        <dbReference type="ARBA" id="ARBA00023014"/>
    </source>
</evidence>
<comment type="catalytic activity">
    <reaction evidence="15">
        <text>uridine(34) in tRNA + acetyl-CoA + S-adenosyl-L-methionine + H2O = 5-(carboxymethyl)uridine(34) in tRNA + 5'-deoxyadenosine + L-methionine + CoA + 2 H(+)</text>
        <dbReference type="Rhea" id="RHEA:61020"/>
        <dbReference type="Rhea" id="RHEA-COMP:10407"/>
        <dbReference type="Rhea" id="RHEA-COMP:11727"/>
        <dbReference type="ChEBI" id="CHEBI:15377"/>
        <dbReference type="ChEBI" id="CHEBI:15378"/>
        <dbReference type="ChEBI" id="CHEBI:17319"/>
        <dbReference type="ChEBI" id="CHEBI:57287"/>
        <dbReference type="ChEBI" id="CHEBI:57288"/>
        <dbReference type="ChEBI" id="CHEBI:57844"/>
        <dbReference type="ChEBI" id="CHEBI:59789"/>
        <dbReference type="ChEBI" id="CHEBI:65315"/>
        <dbReference type="ChEBI" id="CHEBI:74882"/>
        <dbReference type="EC" id="2.3.1.311"/>
    </reaction>
    <physiologicalReaction direction="left-to-right" evidence="15">
        <dbReference type="Rhea" id="RHEA:61021"/>
    </physiologicalReaction>
</comment>
<organism evidence="18 19">
    <name type="scientific">Aureococcus anophagefferens virus</name>
    <dbReference type="NCBI Taxonomy" id="1474867"/>
    <lineage>
        <taxon>Viruses</taxon>
        <taxon>Varidnaviria</taxon>
        <taxon>Bamfordvirae</taxon>
        <taxon>Nucleocytoviricota</taxon>
        <taxon>Megaviricetes</taxon>
        <taxon>Imitervirales</taxon>
        <taxon>Schizomimiviridae</taxon>
        <taxon>Kratosvirus</taxon>
        <taxon>Kratosvirus quantuckense</taxon>
    </lineage>
</organism>
<dbReference type="OrthoDB" id="13815at10239"/>
<dbReference type="Pfam" id="PF04055">
    <property type="entry name" value="Radical_SAM"/>
    <property type="match status" value="1"/>
</dbReference>
<keyword evidence="6 18" id="KW-0808">Transferase</keyword>
<keyword evidence="8" id="KW-0819">tRNA processing</keyword>
<dbReference type="SFLD" id="SFLDS00029">
    <property type="entry name" value="Radical_SAM"/>
    <property type="match status" value="1"/>
</dbReference>
<evidence type="ECO:0000256" key="5">
    <source>
        <dbReference type="ARBA" id="ARBA00022555"/>
    </source>
</evidence>
<evidence type="ECO:0000256" key="14">
    <source>
        <dbReference type="ARBA" id="ARBA00044771"/>
    </source>
</evidence>
<evidence type="ECO:0000256" key="3">
    <source>
        <dbReference type="ARBA" id="ARBA00005494"/>
    </source>
</evidence>
<dbReference type="Pfam" id="PF16199">
    <property type="entry name" value="Radical_SAM_C"/>
    <property type="match status" value="1"/>
</dbReference>
<proteinExistence type="inferred from homology"/>
<comment type="cofactor">
    <cofactor evidence="1">
        <name>[4Fe-4S] cluster</name>
        <dbReference type="ChEBI" id="CHEBI:49883"/>
    </cofactor>
</comment>
<keyword evidence="12" id="KW-0411">Iron-sulfur</keyword>
<comment type="pathway">
    <text evidence="2">tRNA modification.</text>
</comment>
<keyword evidence="7" id="KW-0949">S-adenosyl-L-methionine</keyword>
<dbReference type="InterPro" id="IPR032432">
    <property type="entry name" value="Radical_SAM_C"/>
</dbReference>
<evidence type="ECO:0000313" key="19">
    <source>
        <dbReference type="Proteomes" id="UP000028667"/>
    </source>
</evidence>
<evidence type="ECO:0000256" key="10">
    <source>
        <dbReference type="ARBA" id="ARBA00022884"/>
    </source>
</evidence>
<feature type="domain" description="Radical SAM core" evidence="17">
    <location>
        <begin position="112"/>
        <end position="402"/>
    </location>
</feature>
<dbReference type="GO" id="GO:0051539">
    <property type="term" value="F:4 iron, 4 sulfur cluster binding"/>
    <property type="evidence" value="ECO:0007669"/>
    <property type="project" value="UniProtKB-KW"/>
</dbReference>
<evidence type="ECO:0000256" key="16">
    <source>
        <dbReference type="SAM" id="Phobius"/>
    </source>
</evidence>
<dbReference type="InterPro" id="IPR016181">
    <property type="entry name" value="Acyl_CoA_acyltransferase"/>
</dbReference>
<dbReference type="PANTHER" id="PTHR11135">
    <property type="entry name" value="HISTONE ACETYLTRANSFERASE-RELATED"/>
    <property type="match status" value="1"/>
</dbReference>
<dbReference type="GO" id="GO:0002926">
    <property type="term" value="P:tRNA wobble base 5-methoxycarbonylmethyl-2-thiouridinylation"/>
    <property type="evidence" value="ECO:0007669"/>
    <property type="project" value="TreeGrafter"/>
</dbReference>
<dbReference type="InterPro" id="IPR023404">
    <property type="entry name" value="rSAM_horseshoe"/>
</dbReference>
<evidence type="ECO:0000256" key="9">
    <source>
        <dbReference type="ARBA" id="ARBA00022723"/>
    </source>
</evidence>
<dbReference type="PANTHER" id="PTHR11135:SF2">
    <property type="entry name" value="ELONGATOR COMPLEX PROTEIN 3"/>
    <property type="match status" value="1"/>
</dbReference>
<dbReference type="SUPFAM" id="SSF55729">
    <property type="entry name" value="Acyl-CoA N-acyltransferases (Nat)"/>
    <property type="match status" value="1"/>
</dbReference>
<evidence type="ECO:0000256" key="15">
    <source>
        <dbReference type="ARBA" id="ARBA00047372"/>
    </source>
</evidence>
<dbReference type="SUPFAM" id="SSF102114">
    <property type="entry name" value="Radical SAM enzymes"/>
    <property type="match status" value="1"/>
</dbReference>
<sequence>MDCYSNSSQIEIENLCDEKLHNTAYDSIENQKIIDEFLIDNLNQRNWQKLSKKIKAFSKIHKITVRKTDLVASFHKQGLNEPDFYQIIMKRAMRSQSGVLVCTVFTDAFPKYYDQEKDKIVTQKFSCKHDCFFCPSEPAREENNFIAQPRSYLSTEPGVARATSVNYDVVAQINFRLMQYQKMGHELDKLEVLVLGGTWSEYPLPYQKEFIRNIYFAANAFYSKREDRFSLEEEMLLNETAKIRIIGLTLETRPDTITLEEIKRFRSYGCTRLQMGAQHTNNDILKLSNRGHTVEHTKNAIRLLKKNGYKLDLHVMPNLHGSNPEIDKKMLDEILYDENLQADQLKLYPVSVVRWSMYEKMFKEGIYKPYSDDLLKDVLLYVKRKMHPWIRLNRVIRDIPEKEILGACSNPNMRQDLAKIANCKCIRCREVKGNKIDANYKIFRRDYKASGGQEVFLSFESNDKSTIYAFLRLRLQKTEENDDEVFDELKNTALIRELHVYGAVSKVGNKNSNSQHLGFGSKLLKEAEKISIQNGFKHIAVISGIGVREYYRKRGYIETTRNGFLKKNINSKTRRYLILVYITFLIHTIIMFLKWLK</sequence>
<dbReference type="SMART" id="SM00729">
    <property type="entry name" value="Elp3"/>
    <property type="match status" value="1"/>
</dbReference>
<evidence type="ECO:0000313" key="18">
    <source>
        <dbReference type="EMBL" id="AII17209.1"/>
    </source>
</evidence>
<evidence type="ECO:0000256" key="4">
    <source>
        <dbReference type="ARBA" id="ARBA00022485"/>
    </source>
</evidence>
<dbReference type="PROSITE" id="PS51918">
    <property type="entry name" value="RADICAL_SAM"/>
    <property type="match status" value="1"/>
</dbReference>
<keyword evidence="11" id="KW-0408">Iron</keyword>
<dbReference type="SFLD" id="SFLDF00344">
    <property type="entry name" value="ELP3-like"/>
    <property type="match status" value="1"/>
</dbReference>
<dbReference type="Proteomes" id="UP000028667">
    <property type="component" value="Segment"/>
</dbReference>
<protein>
    <recommendedName>
        <fullName evidence="14">tRNA carboxymethyluridine synthase</fullName>
        <ecNumber evidence="14">2.3.1.311</ecNumber>
    </recommendedName>
</protein>
<gene>
    <name evidence="18" type="ORF">AaV_368</name>
</gene>
<evidence type="ECO:0000256" key="13">
    <source>
        <dbReference type="ARBA" id="ARBA00023315"/>
    </source>
</evidence>
<dbReference type="GO" id="GO:0046872">
    <property type="term" value="F:metal ion binding"/>
    <property type="evidence" value="ECO:0007669"/>
    <property type="project" value="UniProtKB-KW"/>
</dbReference>
<keyword evidence="19" id="KW-1185">Reference proteome</keyword>
<evidence type="ECO:0000256" key="1">
    <source>
        <dbReference type="ARBA" id="ARBA00001966"/>
    </source>
</evidence>
<accession>A0A076FG07</accession>
<comment type="similarity">
    <text evidence="3">Belongs to the ELP3 family.</text>
</comment>
<dbReference type="RefSeq" id="YP_009052437.1">
    <property type="nucleotide sequence ID" value="NC_024697.1"/>
</dbReference>
<dbReference type="GO" id="GO:0033588">
    <property type="term" value="C:elongator holoenzyme complex"/>
    <property type="evidence" value="ECO:0007669"/>
    <property type="project" value="TreeGrafter"/>
</dbReference>
<dbReference type="GeneID" id="20041626"/>
<evidence type="ECO:0000256" key="2">
    <source>
        <dbReference type="ARBA" id="ARBA00005217"/>
    </source>
</evidence>
<evidence type="ECO:0000256" key="6">
    <source>
        <dbReference type="ARBA" id="ARBA00022679"/>
    </source>
</evidence>
<feature type="transmembrane region" description="Helical" evidence="16">
    <location>
        <begin position="576"/>
        <end position="596"/>
    </location>
</feature>
<dbReference type="EC" id="2.3.1.311" evidence="14"/>
<dbReference type="GO" id="GO:0000049">
    <property type="term" value="F:tRNA binding"/>
    <property type="evidence" value="ECO:0007669"/>
    <property type="project" value="UniProtKB-KW"/>
</dbReference>
<dbReference type="InterPro" id="IPR007197">
    <property type="entry name" value="rSAM"/>
</dbReference>
<keyword evidence="4" id="KW-0004">4Fe-4S</keyword>
<dbReference type="InterPro" id="IPR039661">
    <property type="entry name" value="ELP3"/>
</dbReference>
<keyword evidence="16" id="KW-0812">Transmembrane</keyword>
<keyword evidence="9" id="KW-0479">Metal-binding</keyword>
<keyword evidence="16" id="KW-1133">Transmembrane helix</keyword>
<name>A0A076FG07_9VIRU</name>
<dbReference type="GO" id="GO:0106261">
    <property type="term" value="F:tRNA uridine(34) acetyltransferase activity"/>
    <property type="evidence" value="ECO:0007669"/>
    <property type="project" value="UniProtKB-EC"/>
</dbReference>
<keyword evidence="10" id="KW-0694">RNA-binding</keyword>
<keyword evidence="5" id="KW-0820">tRNA-binding</keyword>
<keyword evidence="13" id="KW-0012">Acyltransferase</keyword>